<feature type="region of interest" description="Disordered" evidence="6">
    <location>
        <begin position="254"/>
        <end position="279"/>
    </location>
</feature>
<comment type="similarity">
    <text evidence="5">Belongs to the CIMIP2 family.</text>
</comment>
<protein>
    <submittedName>
        <fullName evidence="9">Protein FAM166B-like</fullName>
    </submittedName>
</protein>
<feature type="domain" description="Ciliary microtubule inner protein 2A-C-like" evidence="7">
    <location>
        <begin position="5"/>
        <end position="34"/>
    </location>
</feature>
<keyword evidence="8" id="KW-1185">Reference proteome</keyword>
<evidence type="ECO:0000256" key="1">
    <source>
        <dbReference type="ARBA" id="ARBA00004430"/>
    </source>
</evidence>
<organism evidence="8 9">
    <name type="scientific">Limulus polyphemus</name>
    <name type="common">Atlantic horseshoe crab</name>
    <dbReference type="NCBI Taxonomy" id="6850"/>
    <lineage>
        <taxon>Eukaryota</taxon>
        <taxon>Metazoa</taxon>
        <taxon>Ecdysozoa</taxon>
        <taxon>Arthropoda</taxon>
        <taxon>Chelicerata</taxon>
        <taxon>Merostomata</taxon>
        <taxon>Xiphosura</taxon>
        <taxon>Limulidae</taxon>
        <taxon>Limulus</taxon>
    </lineage>
</organism>
<feature type="compositionally biased region" description="Polar residues" evidence="6">
    <location>
        <begin position="254"/>
        <end position="269"/>
    </location>
</feature>
<sequence length="279" mass="31138">MSSGAHIPGYTGYVPGIRKYIGQPYGKATTFAFRGRYGKHSPLTQSYDNLNTGAPSSGMPVRTVAGYTGHLPGRRFLMGRSFRQELEILTPSLQNRSERNSENLQKWRSEPDMLSKQLTLGITPVHRFNNSGELEKKLDKIIDLLENIPPESRVMDSPLVLSESKNDQVLNHSTNLPSNSSYQSVTAVGDVESVNIFEQDLLWNRIPSTYKKGVKTYIPGYQGYVPNFRSSTASLGVTYARAAAALNNIRDFNSQKNKNTTPRLETFNVQDGERENDGN</sequence>
<evidence type="ECO:0000256" key="6">
    <source>
        <dbReference type="SAM" id="MobiDB-lite"/>
    </source>
</evidence>
<keyword evidence="3" id="KW-0206">Cytoskeleton</keyword>
<dbReference type="RefSeq" id="XP_013781354.1">
    <property type="nucleotide sequence ID" value="XM_013925900.1"/>
</dbReference>
<evidence type="ECO:0000256" key="5">
    <source>
        <dbReference type="ARBA" id="ARBA00035661"/>
    </source>
</evidence>
<name>A0ABM1BG59_LIMPO</name>
<evidence type="ECO:0000256" key="4">
    <source>
        <dbReference type="ARBA" id="ARBA00023273"/>
    </source>
</evidence>
<reference evidence="9" key="1">
    <citation type="submission" date="2025-08" db="UniProtKB">
        <authorList>
            <consortium name="RefSeq"/>
        </authorList>
    </citation>
    <scope>IDENTIFICATION</scope>
    <source>
        <tissue evidence="9">Muscle</tissue>
    </source>
</reference>
<gene>
    <name evidence="9" type="primary">LOC106465665</name>
</gene>
<evidence type="ECO:0000256" key="3">
    <source>
        <dbReference type="ARBA" id="ARBA00023212"/>
    </source>
</evidence>
<comment type="subcellular location">
    <subcellularLocation>
        <location evidence="1">Cytoplasm</location>
        <location evidence="1">Cytoskeleton</location>
        <location evidence="1">Cilium axoneme</location>
    </subcellularLocation>
</comment>
<keyword evidence="2" id="KW-0963">Cytoplasm</keyword>
<dbReference type="InterPro" id="IPR018902">
    <property type="entry name" value="CMI2A-C-like_dom"/>
</dbReference>
<dbReference type="GeneID" id="106465665"/>
<evidence type="ECO:0000259" key="7">
    <source>
        <dbReference type="Pfam" id="PF10629"/>
    </source>
</evidence>
<evidence type="ECO:0000256" key="2">
    <source>
        <dbReference type="ARBA" id="ARBA00022490"/>
    </source>
</evidence>
<accession>A0ABM1BG59</accession>
<keyword evidence="4" id="KW-0966">Cell projection</keyword>
<dbReference type="Proteomes" id="UP000694941">
    <property type="component" value="Unplaced"/>
</dbReference>
<proteinExistence type="inferred from homology"/>
<evidence type="ECO:0000313" key="8">
    <source>
        <dbReference type="Proteomes" id="UP000694941"/>
    </source>
</evidence>
<evidence type="ECO:0000313" key="9">
    <source>
        <dbReference type="RefSeq" id="XP_013781354.1"/>
    </source>
</evidence>
<dbReference type="Pfam" id="PF10629">
    <property type="entry name" value="CMI2B-like"/>
    <property type="match status" value="1"/>
</dbReference>